<evidence type="ECO:0000313" key="3">
    <source>
        <dbReference type="Proteomes" id="UP000823775"/>
    </source>
</evidence>
<name>A0ABS8TDQ9_DATST</name>
<reference evidence="2 3" key="1">
    <citation type="journal article" date="2021" name="BMC Genomics">
        <title>Datura genome reveals duplications of psychoactive alkaloid biosynthetic genes and high mutation rate following tissue culture.</title>
        <authorList>
            <person name="Rajewski A."/>
            <person name="Carter-House D."/>
            <person name="Stajich J."/>
            <person name="Litt A."/>
        </authorList>
    </citation>
    <scope>NUCLEOTIDE SEQUENCE [LARGE SCALE GENOMIC DNA]</scope>
    <source>
        <strain evidence="2">AR-01</strain>
    </source>
</reference>
<sequence length="103" mass="11613">MHRRQQGQCAAPLRHAAVLHSCAIALECRVLAGSRVHIGSLLSNGLEEEDRDGKTEQEMESKGALEARFRNNPHLFNFLLVSLHCVHCNIFSLGWWLPELPLM</sequence>
<dbReference type="EMBL" id="JACEIK010001459">
    <property type="protein sequence ID" value="MCD7469582.1"/>
    <property type="molecule type" value="Genomic_DNA"/>
</dbReference>
<keyword evidence="1" id="KW-1133">Transmembrane helix</keyword>
<comment type="caution">
    <text evidence="2">The sequence shown here is derived from an EMBL/GenBank/DDBJ whole genome shotgun (WGS) entry which is preliminary data.</text>
</comment>
<gene>
    <name evidence="2" type="ORF">HAX54_008698</name>
</gene>
<proteinExistence type="predicted"/>
<evidence type="ECO:0000313" key="2">
    <source>
        <dbReference type="EMBL" id="MCD7469582.1"/>
    </source>
</evidence>
<organism evidence="2 3">
    <name type="scientific">Datura stramonium</name>
    <name type="common">Jimsonweed</name>
    <name type="synonym">Common thornapple</name>
    <dbReference type="NCBI Taxonomy" id="4076"/>
    <lineage>
        <taxon>Eukaryota</taxon>
        <taxon>Viridiplantae</taxon>
        <taxon>Streptophyta</taxon>
        <taxon>Embryophyta</taxon>
        <taxon>Tracheophyta</taxon>
        <taxon>Spermatophyta</taxon>
        <taxon>Magnoliopsida</taxon>
        <taxon>eudicotyledons</taxon>
        <taxon>Gunneridae</taxon>
        <taxon>Pentapetalae</taxon>
        <taxon>asterids</taxon>
        <taxon>lamiids</taxon>
        <taxon>Solanales</taxon>
        <taxon>Solanaceae</taxon>
        <taxon>Solanoideae</taxon>
        <taxon>Datureae</taxon>
        <taxon>Datura</taxon>
    </lineage>
</organism>
<dbReference type="Proteomes" id="UP000823775">
    <property type="component" value="Unassembled WGS sequence"/>
</dbReference>
<keyword evidence="3" id="KW-1185">Reference proteome</keyword>
<protein>
    <submittedName>
        <fullName evidence="2">Uncharacterized protein</fullName>
    </submittedName>
</protein>
<feature type="transmembrane region" description="Helical" evidence="1">
    <location>
        <begin position="75"/>
        <end position="97"/>
    </location>
</feature>
<evidence type="ECO:0000256" key="1">
    <source>
        <dbReference type="SAM" id="Phobius"/>
    </source>
</evidence>
<keyword evidence="1" id="KW-0812">Transmembrane</keyword>
<keyword evidence="1" id="KW-0472">Membrane</keyword>
<accession>A0ABS8TDQ9</accession>